<evidence type="ECO:0000313" key="2">
    <source>
        <dbReference type="EMBL" id="ENH60904.1"/>
    </source>
</evidence>
<name>N4TEL5_FUSC1</name>
<organism evidence="2 3">
    <name type="scientific">Fusarium oxysporum f. sp. cubense (strain race 1)</name>
    <name type="common">Panama disease fungus</name>
    <dbReference type="NCBI Taxonomy" id="1229664"/>
    <lineage>
        <taxon>Eukaryota</taxon>
        <taxon>Fungi</taxon>
        <taxon>Dikarya</taxon>
        <taxon>Ascomycota</taxon>
        <taxon>Pezizomycotina</taxon>
        <taxon>Sordariomycetes</taxon>
        <taxon>Hypocreomycetidae</taxon>
        <taxon>Hypocreales</taxon>
        <taxon>Nectriaceae</taxon>
        <taxon>Fusarium</taxon>
        <taxon>Fusarium oxysporum species complex</taxon>
    </lineage>
</organism>
<accession>N4TEL5</accession>
<protein>
    <submittedName>
        <fullName evidence="2">Uncharacterized protein</fullName>
    </submittedName>
</protein>
<dbReference type="AlphaFoldDB" id="N4TEL5"/>
<feature type="region of interest" description="Disordered" evidence="1">
    <location>
        <begin position="35"/>
        <end position="89"/>
    </location>
</feature>
<feature type="compositionally biased region" description="Basic and acidic residues" evidence="1">
    <location>
        <begin position="61"/>
        <end position="75"/>
    </location>
</feature>
<dbReference type="EMBL" id="KB731261">
    <property type="protein sequence ID" value="ENH60904.1"/>
    <property type="molecule type" value="Genomic_DNA"/>
</dbReference>
<evidence type="ECO:0000313" key="3">
    <source>
        <dbReference type="Proteomes" id="UP000016928"/>
    </source>
</evidence>
<dbReference type="OrthoDB" id="5426982at2759"/>
<gene>
    <name evidence="2" type="ORF">FOC1_g10015710</name>
</gene>
<sequence>MEPIILQEGRFEPYSPGVIDLEEFLDIERLCEGTSTPSKSAQPLTPLNEIPIPAATSKQQCSEKKRQDDTQRGYERNLSFNQPRRKGIRSTVSVPEYSVICFPSNPTKPDGIKKKRKDFDEKRRLEVARVRKTGACFRCKVRRISLCIREKLTKMRFSSGDLHYIDYTARLLNQELIAGTTHLGPHRKVSLSMDYLDNPALEVEVQDYYGNTTPPWFCCWVVTDQVGEQVESYRQESARYALPQLLLPSQLIDWVERMIVHQDTRCIGFQQTVDSFILRYSQSEASLPMCAFVRKVHRLNCLTKIRLGLILCVEREGSMTPPSCALHTQFGQISKAASQPIEKEVLLELEKVVFGTVGIGPDNSIALWASLWCLILMYRKLVHTYMAFQEFPCHVPEDYSGFPECKLESLIEAFMSLRTESFYFR</sequence>
<dbReference type="VEuPathDB" id="FungiDB:FOC1_g10015710"/>
<feature type="compositionally biased region" description="Polar residues" evidence="1">
    <location>
        <begin position="35"/>
        <end position="45"/>
    </location>
</feature>
<proteinExistence type="predicted"/>
<reference evidence="3" key="1">
    <citation type="submission" date="2012-09" db="EMBL/GenBank/DDBJ databases">
        <title>Genome sequencing and comparative transcriptomics of race 1 and race 4 of banana pathogen: Fusarium oxysporum f. sp. cubense.</title>
        <authorList>
            <person name="Fang X."/>
            <person name="Huang J."/>
        </authorList>
    </citation>
    <scope>NUCLEOTIDE SEQUENCE [LARGE SCALE GENOMIC DNA]</scope>
    <source>
        <strain evidence="3">race 1</strain>
    </source>
</reference>
<dbReference type="OMA" id="MAFQEFP"/>
<evidence type="ECO:0000256" key="1">
    <source>
        <dbReference type="SAM" id="MobiDB-lite"/>
    </source>
</evidence>
<dbReference type="HOGENOM" id="CLU_521792_0_0_1"/>
<dbReference type="Proteomes" id="UP000016928">
    <property type="component" value="Unassembled WGS sequence"/>
</dbReference>
<reference evidence="3" key="2">
    <citation type="journal article" date="2014" name="PLoS ONE">
        <title>Genome and Transcriptome Analysis of the Fungal Pathogen Fusarium oxysporum f. sp. cubense Causing Banana Vascular Wilt Disease.</title>
        <authorList>
            <person name="Guo L."/>
            <person name="Han L."/>
            <person name="Yang L."/>
            <person name="Zeng H."/>
            <person name="Fan D."/>
            <person name="Zhu Y."/>
            <person name="Feng Y."/>
            <person name="Wang G."/>
            <person name="Peng C."/>
            <person name="Jiang X."/>
            <person name="Zhou D."/>
            <person name="Ni P."/>
            <person name="Liang C."/>
            <person name="Liu L."/>
            <person name="Wang J."/>
            <person name="Mao C."/>
            <person name="Fang X."/>
            <person name="Peng M."/>
            <person name="Huang J."/>
        </authorList>
    </citation>
    <scope>NUCLEOTIDE SEQUENCE [LARGE SCALE GENOMIC DNA]</scope>
    <source>
        <strain evidence="3">race 1</strain>
    </source>
</reference>